<keyword evidence="2" id="KW-1185">Reference proteome</keyword>
<reference evidence="1 2" key="1">
    <citation type="journal article" date="2022" name="Genome Biol. Evol.">
        <title>The Spruce Budworm Genome: Reconstructing the Evolutionary History of Antifreeze Proteins.</title>
        <authorList>
            <person name="Beliveau C."/>
            <person name="Gagne P."/>
            <person name="Picq S."/>
            <person name="Vernygora O."/>
            <person name="Keeling C.I."/>
            <person name="Pinkney K."/>
            <person name="Doucet D."/>
            <person name="Wen F."/>
            <person name="Johnston J.S."/>
            <person name="Maaroufi H."/>
            <person name="Boyle B."/>
            <person name="Laroche J."/>
            <person name="Dewar K."/>
            <person name="Juretic N."/>
            <person name="Blackburn G."/>
            <person name="Nisole A."/>
            <person name="Brunet B."/>
            <person name="Brandao M."/>
            <person name="Lumley L."/>
            <person name="Duan J."/>
            <person name="Quan G."/>
            <person name="Lucarotti C.J."/>
            <person name="Roe A.D."/>
            <person name="Sperling F.A.H."/>
            <person name="Levesque R.C."/>
            <person name="Cusson M."/>
        </authorList>
    </citation>
    <scope>NUCLEOTIDE SEQUENCE [LARGE SCALE GENOMIC DNA]</scope>
    <source>
        <strain evidence="1">Glfc:IPQL:Cfum</strain>
    </source>
</reference>
<proteinExistence type="predicted"/>
<gene>
    <name evidence="1" type="ORF">MSG28_013375</name>
</gene>
<protein>
    <submittedName>
        <fullName evidence="1">Uncharacterized protein</fullName>
    </submittedName>
</protein>
<accession>A0ACC0KUD0</accession>
<evidence type="ECO:0000313" key="1">
    <source>
        <dbReference type="EMBL" id="KAI8439681.1"/>
    </source>
</evidence>
<evidence type="ECO:0000313" key="2">
    <source>
        <dbReference type="Proteomes" id="UP001064048"/>
    </source>
</evidence>
<name>A0ACC0KUD0_CHOFU</name>
<dbReference type="EMBL" id="CM046123">
    <property type="protein sequence ID" value="KAI8439681.1"/>
    <property type="molecule type" value="Genomic_DNA"/>
</dbReference>
<dbReference type="Proteomes" id="UP001064048">
    <property type="component" value="Chromosome 23"/>
</dbReference>
<sequence length="130" mass="14744">MKLLLVLSLSLLALASAYQETPWLSSCPCGRIYVPLCGSDGLTYNNRCEFDCRAITFCLLQLSTQLPQWAGFAEKDCVCTSEYQPVCASDLRRYRNICTYNCRLDYLRKNHMMMIERVSCKTLPPAAPTP</sequence>
<comment type="caution">
    <text evidence="1">The sequence shown here is derived from an EMBL/GenBank/DDBJ whole genome shotgun (WGS) entry which is preliminary data.</text>
</comment>
<organism evidence="1 2">
    <name type="scientific">Choristoneura fumiferana</name>
    <name type="common">Spruce budworm moth</name>
    <name type="synonym">Archips fumiferana</name>
    <dbReference type="NCBI Taxonomy" id="7141"/>
    <lineage>
        <taxon>Eukaryota</taxon>
        <taxon>Metazoa</taxon>
        <taxon>Ecdysozoa</taxon>
        <taxon>Arthropoda</taxon>
        <taxon>Hexapoda</taxon>
        <taxon>Insecta</taxon>
        <taxon>Pterygota</taxon>
        <taxon>Neoptera</taxon>
        <taxon>Endopterygota</taxon>
        <taxon>Lepidoptera</taxon>
        <taxon>Glossata</taxon>
        <taxon>Ditrysia</taxon>
        <taxon>Tortricoidea</taxon>
        <taxon>Tortricidae</taxon>
        <taxon>Tortricinae</taxon>
        <taxon>Choristoneura</taxon>
    </lineage>
</organism>